<keyword evidence="2 4" id="KW-0863">Zinc-finger</keyword>
<reference evidence="7" key="1">
    <citation type="submission" date="2022-06" db="EMBL/GenBank/DDBJ databases">
        <title>Genome Sequence of Candolleomyces eurysporus.</title>
        <authorList>
            <person name="Buettner E."/>
        </authorList>
    </citation>
    <scope>NUCLEOTIDE SEQUENCE</scope>
    <source>
        <strain evidence="7">VTCC 930004</strain>
    </source>
</reference>
<evidence type="ECO:0000256" key="4">
    <source>
        <dbReference type="PROSITE-ProRule" id="PRU00175"/>
    </source>
</evidence>
<dbReference type="Pfam" id="PF13639">
    <property type="entry name" value="zf-RING_2"/>
    <property type="match status" value="1"/>
</dbReference>
<dbReference type="SMART" id="SM00744">
    <property type="entry name" value="RINGv"/>
    <property type="match status" value="1"/>
</dbReference>
<dbReference type="EMBL" id="JANBPK010001153">
    <property type="protein sequence ID" value="KAJ2925561.1"/>
    <property type="molecule type" value="Genomic_DNA"/>
</dbReference>
<sequence length="239" mass="25661">MGMDEEDDHDIFGLGERSGSTEGTTGTPGYNDEHDDGGRDSTRGWHSRAANAFRNLRPGAAGAHATTGRGGGDNGARGSRTMPRHNHTNATSLPFNAPGSRTFLIYVIGGYYPPDHNIVTGGPESFESFEALLELAEMLGNVKPPTVTKEDIDKSGLETIKPALLSSYEKQGRVASSCTERCLICLDDYDAEDDVRVMSCRHAFHQGCVDKWLQTGRNNCPACRSTGVPVETSPVNAAT</sequence>
<evidence type="ECO:0000256" key="2">
    <source>
        <dbReference type="ARBA" id="ARBA00022771"/>
    </source>
</evidence>
<dbReference type="Gene3D" id="3.30.40.10">
    <property type="entry name" value="Zinc/RING finger domain, C3HC4 (zinc finger)"/>
    <property type="match status" value="1"/>
</dbReference>
<feature type="domain" description="RING-type" evidence="6">
    <location>
        <begin position="182"/>
        <end position="224"/>
    </location>
</feature>
<dbReference type="PANTHER" id="PTHR46171">
    <property type="entry name" value="GH10160P"/>
    <property type="match status" value="1"/>
</dbReference>
<name>A0A9W8IZ57_9AGAR</name>
<keyword evidence="1" id="KW-0479">Metal-binding</keyword>
<dbReference type="PANTHER" id="PTHR46171:SF3">
    <property type="entry name" value="GH10160P"/>
    <property type="match status" value="1"/>
</dbReference>
<protein>
    <recommendedName>
        <fullName evidence="6">RING-type domain-containing protein</fullName>
    </recommendedName>
</protein>
<dbReference type="CDD" id="cd16473">
    <property type="entry name" value="RING-H2_RNF103"/>
    <property type="match status" value="1"/>
</dbReference>
<gene>
    <name evidence="7" type="ORF">H1R20_g11535</name>
</gene>
<evidence type="ECO:0000259" key="6">
    <source>
        <dbReference type="PROSITE" id="PS50089"/>
    </source>
</evidence>
<feature type="non-terminal residue" evidence="7">
    <location>
        <position position="1"/>
    </location>
</feature>
<keyword evidence="8" id="KW-1185">Reference proteome</keyword>
<accession>A0A9W8IZ57</accession>
<evidence type="ECO:0000313" key="7">
    <source>
        <dbReference type="EMBL" id="KAJ2925561.1"/>
    </source>
</evidence>
<keyword evidence="3" id="KW-0862">Zinc</keyword>
<comment type="caution">
    <text evidence="7">The sequence shown here is derived from an EMBL/GenBank/DDBJ whole genome shotgun (WGS) entry which is preliminary data.</text>
</comment>
<dbReference type="GO" id="GO:0016567">
    <property type="term" value="P:protein ubiquitination"/>
    <property type="evidence" value="ECO:0007669"/>
    <property type="project" value="TreeGrafter"/>
</dbReference>
<evidence type="ECO:0000256" key="5">
    <source>
        <dbReference type="SAM" id="MobiDB-lite"/>
    </source>
</evidence>
<dbReference type="InterPro" id="IPR013083">
    <property type="entry name" value="Znf_RING/FYVE/PHD"/>
</dbReference>
<feature type="compositionally biased region" description="Low complexity" evidence="5">
    <location>
        <begin position="13"/>
        <end position="29"/>
    </location>
</feature>
<dbReference type="PROSITE" id="PS50089">
    <property type="entry name" value="ZF_RING_2"/>
    <property type="match status" value="1"/>
</dbReference>
<dbReference type="InterPro" id="IPR011016">
    <property type="entry name" value="Znf_RING-CH"/>
</dbReference>
<evidence type="ECO:0000256" key="3">
    <source>
        <dbReference type="ARBA" id="ARBA00022833"/>
    </source>
</evidence>
<evidence type="ECO:0000256" key="1">
    <source>
        <dbReference type="ARBA" id="ARBA00022723"/>
    </source>
</evidence>
<proteinExistence type="predicted"/>
<dbReference type="Proteomes" id="UP001140091">
    <property type="component" value="Unassembled WGS sequence"/>
</dbReference>
<organism evidence="7 8">
    <name type="scientific">Candolleomyces eurysporus</name>
    <dbReference type="NCBI Taxonomy" id="2828524"/>
    <lineage>
        <taxon>Eukaryota</taxon>
        <taxon>Fungi</taxon>
        <taxon>Dikarya</taxon>
        <taxon>Basidiomycota</taxon>
        <taxon>Agaricomycotina</taxon>
        <taxon>Agaricomycetes</taxon>
        <taxon>Agaricomycetidae</taxon>
        <taxon>Agaricales</taxon>
        <taxon>Agaricineae</taxon>
        <taxon>Psathyrellaceae</taxon>
        <taxon>Candolleomyces</taxon>
    </lineage>
</organism>
<dbReference type="SMART" id="SM00184">
    <property type="entry name" value="RING"/>
    <property type="match status" value="1"/>
</dbReference>
<dbReference type="InterPro" id="IPR001841">
    <property type="entry name" value="Znf_RING"/>
</dbReference>
<dbReference type="GO" id="GO:0061630">
    <property type="term" value="F:ubiquitin protein ligase activity"/>
    <property type="evidence" value="ECO:0007669"/>
    <property type="project" value="TreeGrafter"/>
</dbReference>
<feature type="region of interest" description="Disordered" evidence="5">
    <location>
        <begin position="1"/>
        <end position="94"/>
    </location>
</feature>
<dbReference type="FunFam" id="3.30.40.10:FF:000728">
    <property type="entry name" value="Unplaced genomic scaffold supercont1.4, whole genome shotgun sequence"/>
    <property type="match status" value="1"/>
</dbReference>
<dbReference type="GO" id="GO:0008270">
    <property type="term" value="F:zinc ion binding"/>
    <property type="evidence" value="ECO:0007669"/>
    <property type="project" value="UniProtKB-KW"/>
</dbReference>
<dbReference type="AlphaFoldDB" id="A0A9W8IZ57"/>
<dbReference type="SUPFAM" id="SSF57850">
    <property type="entry name" value="RING/U-box"/>
    <property type="match status" value="1"/>
</dbReference>
<evidence type="ECO:0000313" key="8">
    <source>
        <dbReference type="Proteomes" id="UP001140091"/>
    </source>
</evidence>
<dbReference type="OrthoDB" id="8062037at2759"/>